<dbReference type="Gene3D" id="3.20.20.70">
    <property type="entry name" value="Aldolase class I"/>
    <property type="match status" value="1"/>
</dbReference>
<keyword evidence="3 5" id="KW-0819">tRNA processing</keyword>
<comment type="cofactor">
    <cofactor evidence="5 7">
        <name>FMN</name>
        <dbReference type="ChEBI" id="CHEBI:58210"/>
    </cofactor>
</comment>
<keyword evidence="4 5" id="KW-0560">Oxidoreductase</keyword>
<dbReference type="PANTHER" id="PTHR45846">
    <property type="entry name" value="TRNA-DIHYDROURIDINE(47) SYNTHASE [NAD(P)(+)]-LIKE"/>
    <property type="match status" value="1"/>
</dbReference>
<feature type="binding site" evidence="7">
    <location>
        <begin position="224"/>
        <end position="225"/>
    </location>
    <ligand>
        <name>FMN</name>
        <dbReference type="ChEBI" id="CHEBI:58210"/>
    </ligand>
</feature>
<dbReference type="InterPro" id="IPR035587">
    <property type="entry name" value="DUS-like_FMN-bd"/>
</dbReference>
<dbReference type="Pfam" id="PF01207">
    <property type="entry name" value="Dus"/>
    <property type="match status" value="1"/>
</dbReference>
<evidence type="ECO:0000313" key="9">
    <source>
        <dbReference type="EMBL" id="SDD30495.1"/>
    </source>
</evidence>
<dbReference type="EC" id="1.3.1.-" evidence="5"/>
<reference evidence="9 10" key="1">
    <citation type="submission" date="2016-09" db="EMBL/GenBank/DDBJ databases">
        <authorList>
            <person name="Capua I."/>
            <person name="De Benedictis P."/>
            <person name="Joannis T."/>
            <person name="Lombin L.H."/>
            <person name="Cattoli G."/>
        </authorList>
    </citation>
    <scope>NUCLEOTIDE SEQUENCE [LARGE SCALE GENOMIC DNA]</scope>
    <source>
        <strain evidence="9 10">A7P-90m</strain>
    </source>
</reference>
<dbReference type="EMBL" id="FMYP01000128">
    <property type="protein sequence ID" value="SDD30495.1"/>
    <property type="molecule type" value="Genomic_DNA"/>
</dbReference>
<feature type="active site" description="Proton donor" evidence="6">
    <location>
        <position position="99"/>
    </location>
</feature>
<evidence type="ECO:0000256" key="3">
    <source>
        <dbReference type="ARBA" id="ARBA00022694"/>
    </source>
</evidence>
<dbReference type="InterPro" id="IPR001269">
    <property type="entry name" value="DUS_fam"/>
</dbReference>
<comment type="function">
    <text evidence="5">Catalyzes the synthesis of 5,6-dihydrouridine (D), a modified base found in the D-loop of most tRNAs, via the reduction of the C5-C6 double bond in target uridines.</text>
</comment>
<feature type="binding site" evidence="7">
    <location>
        <position position="139"/>
    </location>
    <ligand>
        <name>FMN</name>
        <dbReference type="ChEBI" id="CHEBI:58210"/>
    </ligand>
</feature>
<evidence type="ECO:0000256" key="6">
    <source>
        <dbReference type="PIRSR" id="PIRSR006621-1"/>
    </source>
</evidence>
<keyword evidence="2 5" id="KW-0288">FMN</keyword>
<dbReference type="AlphaFoldDB" id="A0A1G6TQ95"/>
<evidence type="ECO:0000256" key="2">
    <source>
        <dbReference type="ARBA" id="ARBA00022643"/>
    </source>
</evidence>
<keyword evidence="1 5" id="KW-0285">Flavoprotein</keyword>
<accession>A0A1G6TQ95</accession>
<dbReference type="STRING" id="1640674.SAMN05216323_11283"/>
<evidence type="ECO:0000256" key="1">
    <source>
        <dbReference type="ARBA" id="ARBA00022630"/>
    </source>
</evidence>
<evidence type="ECO:0000256" key="4">
    <source>
        <dbReference type="ARBA" id="ARBA00023002"/>
    </source>
</evidence>
<evidence type="ECO:0000259" key="8">
    <source>
        <dbReference type="Pfam" id="PF01207"/>
    </source>
</evidence>
<gene>
    <name evidence="9" type="ORF">SAMN05216323_11283</name>
</gene>
<dbReference type="PIRSF" id="PIRSF006621">
    <property type="entry name" value="Dus"/>
    <property type="match status" value="1"/>
</dbReference>
<protein>
    <recommendedName>
        <fullName evidence="5">tRNA-dihydrouridine synthase</fullName>
        <ecNumber evidence="5">1.3.1.-</ecNumber>
    </recommendedName>
</protein>
<feature type="binding site" evidence="7">
    <location>
        <position position="69"/>
    </location>
    <ligand>
        <name>FMN</name>
        <dbReference type="ChEBI" id="CHEBI:58210"/>
    </ligand>
</feature>
<sequence length="321" mass="35937">MIMAAPIFYLAPLQGFTEYPFRKAMLAAGTIPSFFVAPFVDAHEYARGKARRLKDILPENNEGISLIPQLLGSNPDELAVLMAWYRELGYSNVSFNLGCPYPMVALKGSGSGLIGKPEVVRAILDKLFTTFPDIQLSVKTRLGYLDSSEIETLIPVLNQFPLAEVVVHPRIGKQLYKGDADLDAFAKVLPTIKAPVCYNGDILSVTDYQERSKRFPTVTRWMIGRAALQNPLIFNDIAGGIESDLDEKLSAMHKLHDALFQHYVASLSGNSHLIKKMAPFWEYFSLPFPERRKAYKKVVKATTADHYRNATNEFFAKQISV</sequence>
<feature type="domain" description="DUS-like FMN-binding" evidence="8">
    <location>
        <begin position="10"/>
        <end position="286"/>
    </location>
</feature>
<evidence type="ECO:0000256" key="7">
    <source>
        <dbReference type="PIRSR" id="PIRSR006621-2"/>
    </source>
</evidence>
<dbReference type="InterPro" id="IPR013785">
    <property type="entry name" value="Aldolase_TIM"/>
</dbReference>
<dbReference type="CDD" id="cd02801">
    <property type="entry name" value="DUS_like_FMN"/>
    <property type="match status" value="1"/>
</dbReference>
<feature type="binding site" evidence="7">
    <location>
        <position position="168"/>
    </location>
    <ligand>
        <name>FMN</name>
        <dbReference type="ChEBI" id="CHEBI:58210"/>
    </ligand>
</feature>
<organism evidence="9 10">
    <name type="scientific">Williamwhitmania taraxaci</name>
    <dbReference type="NCBI Taxonomy" id="1640674"/>
    <lineage>
        <taxon>Bacteria</taxon>
        <taxon>Pseudomonadati</taxon>
        <taxon>Bacteroidota</taxon>
        <taxon>Bacteroidia</taxon>
        <taxon>Bacteroidales</taxon>
        <taxon>Williamwhitmaniaceae</taxon>
        <taxon>Williamwhitmania</taxon>
    </lineage>
</organism>
<evidence type="ECO:0000256" key="5">
    <source>
        <dbReference type="PIRNR" id="PIRNR006621"/>
    </source>
</evidence>
<dbReference type="Proteomes" id="UP000199452">
    <property type="component" value="Unassembled WGS sequence"/>
</dbReference>
<dbReference type="SUPFAM" id="SSF51395">
    <property type="entry name" value="FMN-linked oxidoreductases"/>
    <property type="match status" value="1"/>
</dbReference>
<proteinExistence type="inferred from homology"/>
<evidence type="ECO:0000313" key="10">
    <source>
        <dbReference type="Proteomes" id="UP000199452"/>
    </source>
</evidence>
<dbReference type="GO" id="GO:0003723">
    <property type="term" value="F:RNA binding"/>
    <property type="evidence" value="ECO:0007669"/>
    <property type="project" value="TreeGrafter"/>
</dbReference>
<keyword evidence="7" id="KW-0547">Nucleotide-binding</keyword>
<name>A0A1G6TQ95_9BACT</name>
<dbReference type="GO" id="GO:0050660">
    <property type="term" value="F:flavin adenine dinucleotide binding"/>
    <property type="evidence" value="ECO:0007669"/>
    <property type="project" value="InterPro"/>
</dbReference>
<keyword evidence="10" id="KW-1185">Reference proteome</keyword>
<comment type="similarity">
    <text evidence="5">Belongs to the dus family.</text>
</comment>
<dbReference type="PANTHER" id="PTHR45846:SF1">
    <property type="entry name" value="TRNA-DIHYDROURIDINE(47) SYNTHASE [NAD(P)(+)]-LIKE"/>
    <property type="match status" value="1"/>
</dbReference>
<dbReference type="OrthoDB" id="9764501at2"/>
<dbReference type="GO" id="GO:0017150">
    <property type="term" value="F:tRNA dihydrouridine synthase activity"/>
    <property type="evidence" value="ECO:0007669"/>
    <property type="project" value="InterPro"/>
</dbReference>